<evidence type="ECO:0000313" key="3">
    <source>
        <dbReference type="Proteomes" id="UP000471120"/>
    </source>
</evidence>
<dbReference type="InterPro" id="IPR041698">
    <property type="entry name" value="Methyltransf_25"/>
</dbReference>
<evidence type="ECO:0000313" key="2">
    <source>
        <dbReference type="EMBL" id="TXG91828.1"/>
    </source>
</evidence>
<proteinExistence type="predicted"/>
<dbReference type="Gene3D" id="3.40.50.150">
    <property type="entry name" value="Vaccinia Virus protein VP39"/>
    <property type="match status" value="1"/>
</dbReference>
<accession>A0A6P2CLG9</accession>
<dbReference type="Pfam" id="PF13649">
    <property type="entry name" value="Methyltransf_25"/>
    <property type="match status" value="1"/>
</dbReference>
<comment type="caution">
    <text evidence="2">The sequence shown here is derived from an EMBL/GenBank/DDBJ whole genome shotgun (WGS) entry which is preliminary data.</text>
</comment>
<feature type="domain" description="Methyltransferase" evidence="1">
    <location>
        <begin position="49"/>
        <end position="138"/>
    </location>
</feature>
<dbReference type="RefSeq" id="WP_010838613.1">
    <property type="nucleotide sequence ID" value="NZ_QRCM01000001.1"/>
</dbReference>
<dbReference type="SUPFAM" id="SSF53335">
    <property type="entry name" value="S-adenosyl-L-methionine-dependent methyltransferases"/>
    <property type="match status" value="1"/>
</dbReference>
<protein>
    <submittedName>
        <fullName evidence="2">Class I SAM-dependent methyltransferase</fullName>
    </submittedName>
</protein>
<dbReference type="AlphaFoldDB" id="A0A6P2CLG9"/>
<organism evidence="2 3">
    <name type="scientific">Rhodococcus rhodnii</name>
    <dbReference type="NCBI Taxonomy" id="38312"/>
    <lineage>
        <taxon>Bacteria</taxon>
        <taxon>Bacillati</taxon>
        <taxon>Actinomycetota</taxon>
        <taxon>Actinomycetes</taxon>
        <taxon>Mycobacteriales</taxon>
        <taxon>Nocardiaceae</taxon>
        <taxon>Rhodococcus</taxon>
    </lineage>
</organism>
<gene>
    <name evidence="2" type="ORF">DW322_18635</name>
</gene>
<evidence type="ECO:0000259" key="1">
    <source>
        <dbReference type="Pfam" id="PF13649"/>
    </source>
</evidence>
<keyword evidence="2" id="KW-0489">Methyltransferase</keyword>
<keyword evidence="2" id="KW-0808">Transferase</keyword>
<dbReference type="GO" id="GO:0032259">
    <property type="term" value="P:methylation"/>
    <property type="evidence" value="ECO:0007669"/>
    <property type="project" value="UniProtKB-KW"/>
</dbReference>
<name>A0A6P2CLG9_9NOCA</name>
<dbReference type="CDD" id="cd02440">
    <property type="entry name" value="AdoMet_MTases"/>
    <property type="match status" value="1"/>
</dbReference>
<sequence>MAQTRWEAERSQDDSQRYVERFDELADAGEDLHGEARFVDALLPRDSAVLDAGCGTGRVGSELARRSHAVTAVDLDDVLLARARQDPSLDVRRAELATLDLGCTFDAVVAAGNVMVFLEPGSERRVVGRVRAHLDAGGLFVAGFTSSARYTPERFDDDLAAEGFAVVHRFGGWAMEPWAPGSDWRVTVARAE</sequence>
<dbReference type="GO" id="GO:0008168">
    <property type="term" value="F:methyltransferase activity"/>
    <property type="evidence" value="ECO:0007669"/>
    <property type="project" value="UniProtKB-KW"/>
</dbReference>
<dbReference type="Proteomes" id="UP000471120">
    <property type="component" value="Unassembled WGS sequence"/>
</dbReference>
<dbReference type="InterPro" id="IPR029063">
    <property type="entry name" value="SAM-dependent_MTases_sf"/>
</dbReference>
<dbReference type="EMBL" id="QRCM01000001">
    <property type="protein sequence ID" value="TXG91828.1"/>
    <property type="molecule type" value="Genomic_DNA"/>
</dbReference>
<reference evidence="2 3" key="1">
    <citation type="submission" date="2018-07" db="EMBL/GenBank/DDBJ databases">
        <title>Genome sequence of Rhodococcus rhodnii ATCC 35071 from Rhodnius prolixus.</title>
        <authorList>
            <person name="Patel V."/>
            <person name="Vogel K.J."/>
        </authorList>
    </citation>
    <scope>NUCLEOTIDE SEQUENCE [LARGE SCALE GENOMIC DNA]</scope>
    <source>
        <strain evidence="2 3">ATCC 35071</strain>
    </source>
</reference>